<dbReference type="InterPro" id="IPR031142">
    <property type="entry name" value="SPX_prot"/>
</dbReference>
<dbReference type="InterPro" id="IPR004331">
    <property type="entry name" value="SPX_dom"/>
</dbReference>
<protein>
    <recommendedName>
        <fullName evidence="1">SPX domain-containing protein</fullName>
    </recommendedName>
</protein>
<keyword evidence="3" id="KW-1185">Reference proteome</keyword>
<reference evidence="2 3" key="1">
    <citation type="submission" date="2016-07" db="EMBL/GenBank/DDBJ databases">
        <title>Pervasive Adenine N6-methylation of Active Genes in Fungi.</title>
        <authorList>
            <consortium name="DOE Joint Genome Institute"/>
            <person name="Mondo S.J."/>
            <person name="Dannebaum R.O."/>
            <person name="Kuo R.C."/>
            <person name="Labutti K."/>
            <person name="Haridas S."/>
            <person name="Kuo A."/>
            <person name="Salamov A."/>
            <person name="Ahrendt S.R."/>
            <person name="Lipzen A."/>
            <person name="Sullivan W."/>
            <person name="Andreopoulos W.B."/>
            <person name="Clum A."/>
            <person name="Lindquist E."/>
            <person name="Daum C."/>
            <person name="Ramamoorthy G.K."/>
            <person name="Gryganskyi A."/>
            <person name="Culley D."/>
            <person name="Magnuson J.K."/>
            <person name="James T.Y."/>
            <person name="O'Malley M.A."/>
            <person name="Stajich J.E."/>
            <person name="Spatafora J.W."/>
            <person name="Visel A."/>
            <person name="Grigoriev I.V."/>
        </authorList>
    </citation>
    <scope>NUCLEOTIDE SEQUENCE [LARGE SCALE GENOMIC DNA]</scope>
    <source>
        <strain evidence="2 3">NRRL 3301</strain>
    </source>
</reference>
<dbReference type="Pfam" id="PF03105">
    <property type="entry name" value="SPX"/>
    <property type="match status" value="1"/>
</dbReference>
<dbReference type="OrthoDB" id="5588846at2759"/>
<dbReference type="Proteomes" id="UP000242146">
    <property type="component" value="Unassembled WGS sequence"/>
</dbReference>
<dbReference type="STRING" id="101127.A0A1X2GKH9"/>
<evidence type="ECO:0000313" key="3">
    <source>
        <dbReference type="Proteomes" id="UP000242146"/>
    </source>
</evidence>
<feature type="domain" description="SPX" evidence="1">
    <location>
        <begin position="1"/>
        <end position="175"/>
    </location>
</feature>
<name>A0A1X2GKH9_9FUNG</name>
<dbReference type="EMBL" id="MCGT01000011">
    <property type="protein sequence ID" value="ORX55743.1"/>
    <property type="molecule type" value="Genomic_DNA"/>
</dbReference>
<evidence type="ECO:0000259" key="1">
    <source>
        <dbReference type="PROSITE" id="PS51382"/>
    </source>
</evidence>
<sequence length="230" mass="26963">MIEPPRPDPNLRSIVVELERDDEFFFMLMNELQGAVRLQSETYDQFEADIDELETRMVKVASPNEKSDMYTWRQIFSLYMDAQIFEGRIETDRSIHSIQKAKQQMAWFTSRLMQENLVKKLKNKVSQNALKQFMALNTELITIKHYQALNQTAMTKILKKHDKRSGLTASSRFPDFVGADQFFTPKLAKMLYTSIIDKLTTIIPQPDDYCKCSDKIMNARQLFSHTHPFF</sequence>
<dbReference type="AlphaFoldDB" id="A0A1X2GKH9"/>
<dbReference type="PANTHER" id="PTHR45978:SF7">
    <property type="entry name" value="SPX DOMAIN-CONTAINING PROTEIN 4"/>
    <property type="match status" value="1"/>
</dbReference>
<dbReference type="PANTHER" id="PTHR45978">
    <property type="entry name" value="SPX DOMAIN-CONTAINING PROTEIN 3"/>
    <property type="match status" value="1"/>
</dbReference>
<dbReference type="GO" id="GO:0016036">
    <property type="term" value="P:cellular response to phosphate starvation"/>
    <property type="evidence" value="ECO:0007669"/>
    <property type="project" value="InterPro"/>
</dbReference>
<proteinExistence type="predicted"/>
<dbReference type="PROSITE" id="PS51382">
    <property type="entry name" value="SPX"/>
    <property type="match status" value="1"/>
</dbReference>
<organism evidence="2 3">
    <name type="scientific">Hesseltinella vesiculosa</name>
    <dbReference type="NCBI Taxonomy" id="101127"/>
    <lineage>
        <taxon>Eukaryota</taxon>
        <taxon>Fungi</taxon>
        <taxon>Fungi incertae sedis</taxon>
        <taxon>Mucoromycota</taxon>
        <taxon>Mucoromycotina</taxon>
        <taxon>Mucoromycetes</taxon>
        <taxon>Mucorales</taxon>
        <taxon>Cunninghamellaceae</taxon>
        <taxon>Hesseltinella</taxon>
    </lineage>
</organism>
<evidence type="ECO:0000313" key="2">
    <source>
        <dbReference type="EMBL" id="ORX55743.1"/>
    </source>
</evidence>
<gene>
    <name evidence="2" type="ORF">DM01DRAFT_258652</name>
</gene>
<accession>A0A1X2GKH9</accession>
<comment type="caution">
    <text evidence="2">The sequence shown here is derived from an EMBL/GenBank/DDBJ whole genome shotgun (WGS) entry which is preliminary data.</text>
</comment>